<evidence type="ECO:0000256" key="8">
    <source>
        <dbReference type="ARBA" id="ARBA00033297"/>
    </source>
</evidence>
<dbReference type="SUPFAM" id="SSF56349">
    <property type="entry name" value="DNA breaking-rejoining enzymes"/>
    <property type="match status" value="1"/>
</dbReference>
<dbReference type="SUPFAM" id="SSF56741">
    <property type="entry name" value="Eukaryotic DNA topoisomerase I, N-terminal DNA-binding fragment"/>
    <property type="match status" value="1"/>
</dbReference>
<dbReference type="InterPro" id="IPR051062">
    <property type="entry name" value="Topoisomerase_IB"/>
</dbReference>
<dbReference type="Gene3D" id="1.10.132.10">
    <property type="match status" value="1"/>
</dbReference>
<dbReference type="PRINTS" id="PR00416">
    <property type="entry name" value="EUTPISMRASEI"/>
</dbReference>
<dbReference type="InterPro" id="IPR013500">
    <property type="entry name" value="TopoI_cat_euk"/>
</dbReference>
<dbReference type="GO" id="GO:0006265">
    <property type="term" value="P:DNA topological change"/>
    <property type="evidence" value="ECO:0007669"/>
    <property type="project" value="UniProtKB-UniRule"/>
</dbReference>
<dbReference type="PANTHER" id="PTHR10290">
    <property type="entry name" value="DNA TOPOISOMERASE I"/>
    <property type="match status" value="1"/>
</dbReference>
<comment type="caution">
    <text evidence="12">The sequence shown here is derived from an EMBL/GenBank/DDBJ whole genome shotgun (WGS) entry which is preliminary data.</text>
</comment>
<keyword evidence="6 9" id="KW-0238">DNA-binding</keyword>
<dbReference type="EC" id="5.6.2.1" evidence="3"/>
<evidence type="ECO:0000256" key="4">
    <source>
        <dbReference type="ARBA" id="ARBA00019632"/>
    </source>
</evidence>
<dbReference type="Proteomes" id="UP001146793">
    <property type="component" value="Unassembled WGS sequence"/>
</dbReference>
<dbReference type="PANTHER" id="PTHR10290:SF3">
    <property type="entry name" value="DNA TOPOISOMERASE 1"/>
    <property type="match status" value="1"/>
</dbReference>
<feature type="compositionally biased region" description="Basic and acidic residues" evidence="10">
    <location>
        <begin position="456"/>
        <end position="479"/>
    </location>
</feature>
<dbReference type="Pfam" id="PF14370">
    <property type="entry name" value="Topo_C_assoc"/>
    <property type="match status" value="1"/>
</dbReference>
<evidence type="ECO:0000256" key="5">
    <source>
        <dbReference type="ARBA" id="ARBA00023029"/>
    </source>
</evidence>
<dbReference type="GO" id="GO:0006260">
    <property type="term" value="P:DNA replication"/>
    <property type="evidence" value="ECO:0007669"/>
    <property type="project" value="TreeGrafter"/>
</dbReference>
<comment type="catalytic activity">
    <reaction evidence="1 9">
        <text>ATP-independent breakage of single-stranded DNA, followed by passage and rejoining.</text>
        <dbReference type="EC" id="5.6.2.1"/>
    </reaction>
</comment>
<proteinExistence type="inferred from homology"/>
<dbReference type="AlphaFoldDB" id="A0AAV8A3G6"/>
<dbReference type="SMART" id="SM00435">
    <property type="entry name" value="TOPEUc"/>
    <property type="match status" value="1"/>
</dbReference>
<evidence type="ECO:0000313" key="12">
    <source>
        <dbReference type="EMBL" id="KAJ3448754.1"/>
    </source>
</evidence>
<dbReference type="GO" id="GO:0007059">
    <property type="term" value="P:chromosome segregation"/>
    <property type="evidence" value="ECO:0007669"/>
    <property type="project" value="TreeGrafter"/>
</dbReference>
<evidence type="ECO:0000259" key="11">
    <source>
        <dbReference type="SMART" id="SM00435"/>
    </source>
</evidence>
<evidence type="ECO:0000256" key="9">
    <source>
        <dbReference type="PROSITE-ProRule" id="PRU01382"/>
    </source>
</evidence>
<protein>
    <recommendedName>
        <fullName evidence="4">DNA topoisomerase 1</fullName>
        <ecNumber evidence="3">5.6.2.1</ecNumber>
    </recommendedName>
    <alternativeName>
        <fullName evidence="8">DNA topoisomerase I</fullName>
    </alternativeName>
</protein>
<evidence type="ECO:0000256" key="6">
    <source>
        <dbReference type="ARBA" id="ARBA00023125"/>
    </source>
</evidence>
<evidence type="ECO:0000313" key="13">
    <source>
        <dbReference type="Proteomes" id="UP001146793"/>
    </source>
</evidence>
<dbReference type="Gene3D" id="3.90.15.10">
    <property type="entry name" value="Topoisomerase I, Chain A, domain 3"/>
    <property type="match status" value="1"/>
</dbReference>
<accession>A0AAV8A3G6</accession>
<feature type="region of interest" description="Disordered" evidence="10">
    <location>
        <begin position="422"/>
        <end position="479"/>
    </location>
</feature>
<dbReference type="Pfam" id="PF02919">
    <property type="entry name" value="Topoisom_I_N"/>
    <property type="match status" value="1"/>
</dbReference>
<reference evidence="12" key="1">
    <citation type="submission" date="2022-08" db="EMBL/GenBank/DDBJ databases">
        <title>Novel sulphate-reducing endosymbionts in the free-living metamonad Anaeramoeba.</title>
        <authorList>
            <person name="Jerlstrom-Hultqvist J."/>
            <person name="Cepicka I."/>
            <person name="Gallot-Lavallee L."/>
            <person name="Salas-Leiva D."/>
            <person name="Curtis B.A."/>
            <person name="Zahonova K."/>
            <person name="Pipaliya S."/>
            <person name="Dacks J."/>
            <person name="Roger A.J."/>
        </authorList>
    </citation>
    <scope>NUCLEOTIDE SEQUENCE</scope>
    <source>
        <strain evidence="12">Busselton2</strain>
    </source>
</reference>
<feature type="domain" description="DNA topoisomerase I eukaryotic-type" evidence="11">
    <location>
        <begin position="122"/>
        <end position="551"/>
    </location>
</feature>
<dbReference type="GO" id="GO:0005694">
    <property type="term" value="C:chromosome"/>
    <property type="evidence" value="ECO:0007669"/>
    <property type="project" value="InterPro"/>
</dbReference>
<dbReference type="InterPro" id="IPR014727">
    <property type="entry name" value="TopoI_cat_a/b-sub_euk"/>
</dbReference>
<dbReference type="InterPro" id="IPR013030">
    <property type="entry name" value="DNA_topo_DNA_db_N_dom2"/>
</dbReference>
<dbReference type="Pfam" id="PF01028">
    <property type="entry name" value="Topoisom_I"/>
    <property type="match status" value="1"/>
</dbReference>
<dbReference type="PROSITE" id="PS00176">
    <property type="entry name" value="TOPO_IB_1"/>
    <property type="match status" value="1"/>
</dbReference>
<dbReference type="GO" id="GO:0003917">
    <property type="term" value="F:DNA topoisomerase type I (single strand cut, ATP-independent) activity"/>
    <property type="evidence" value="ECO:0007669"/>
    <property type="project" value="UniProtKB-UniRule"/>
</dbReference>
<evidence type="ECO:0000256" key="1">
    <source>
        <dbReference type="ARBA" id="ARBA00000213"/>
    </source>
</evidence>
<dbReference type="InterPro" id="IPR008336">
    <property type="entry name" value="TopoI_DNA-bd_euk"/>
</dbReference>
<evidence type="ECO:0000256" key="2">
    <source>
        <dbReference type="ARBA" id="ARBA00006645"/>
    </source>
</evidence>
<dbReference type="Gene3D" id="1.10.10.41">
    <property type="entry name" value="Yeast DNA topoisomerase - domain 1"/>
    <property type="match status" value="1"/>
</dbReference>
<evidence type="ECO:0000256" key="7">
    <source>
        <dbReference type="ARBA" id="ARBA00023235"/>
    </source>
</evidence>
<feature type="active site" description="O-(3'-phospho-DNA)-tyrosine intermediate" evidence="9">
    <location>
        <position position="537"/>
    </location>
</feature>
<gene>
    <name evidence="12" type="ORF">M0812_01237</name>
</gene>
<dbReference type="InterPro" id="IPR025834">
    <property type="entry name" value="TopoI_C_dom"/>
</dbReference>
<name>A0AAV8A3G6_9EUKA</name>
<evidence type="ECO:0000256" key="3">
    <source>
        <dbReference type="ARBA" id="ARBA00012891"/>
    </source>
</evidence>
<sequence length="578" mass="68284">MIYDQKKVTLTAKEEEVATMYVKCMGQQCDTPKFQKRFFREWRKILGTRHVIKKFELCDFSPIKNHLTKESERTKQIRKEMTKEEKLKEKEKKEKISKPYAFGMVDGKKEKIGNFRVEPPGLFRGRGNHPLTGTIKKRIEPEDITINIGEKEKVPKAPKGHIWKEIVHDHTSTWIAKWIEPKTGMKKYVFFAHDSVFKKKSDEAKYNKSRLLKEKIKTIRKKYNSEIRSKKLVNRQRGTAVWIIDNLAIRGGSAKDLKKSADTVGCATLRVEHIKFKKPNKIILDFLGKDSMRYINEVAIKDKYVLKNLKEFVKGKSKKKRIFDKINLTQLNAYLKKLMPGLTAKVFRTFNASFTLSKELKKTPKEGSVTEKLNYLKFANKTVAILCNHKKTIPKNYDAQMEKLDNKKKDFQKDLKEMQKAIKKNKTWKKTVTRKKRKTKKQKEKEEKKQNRKRTKEKEKKKNGKEIEKENEKEKEKGKKIKEEENVEMETVVIEYSVKKLKKMVETLKKKIKTVSGQMEVKNELKDVALGTSKINYIDPRILFAWSKKYEVPHEKIYTKKLLDKFEWAMEVKKSWVY</sequence>
<dbReference type="GO" id="GO:0003677">
    <property type="term" value="F:DNA binding"/>
    <property type="evidence" value="ECO:0007669"/>
    <property type="project" value="UniProtKB-UniRule"/>
</dbReference>
<feature type="compositionally biased region" description="Basic residues" evidence="10">
    <location>
        <begin position="422"/>
        <end position="442"/>
    </location>
</feature>
<dbReference type="GO" id="GO:0005730">
    <property type="term" value="C:nucleolus"/>
    <property type="evidence" value="ECO:0007669"/>
    <property type="project" value="TreeGrafter"/>
</dbReference>
<evidence type="ECO:0000256" key="10">
    <source>
        <dbReference type="SAM" id="MobiDB-lite"/>
    </source>
</evidence>
<dbReference type="EMBL" id="JANTQA010000015">
    <property type="protein sequence ID" value="KAJ3448754.1"/>
    <property type="molecule type" value="Genomic_DNA"/>
</dbReference>
<organism evidence="12 13">
    <name type="scientific">Anaeramoeba flamelloides</name>
    <dbReference type="NCBI Taxonomy" id="1746091"/>
    <lineage>
        <taxon>Eukaryota</taxon>
        <taxon>Metamonada</taxon>
        <taxon>Anaeramoebidae</taxon>
        <taxon>Anaeramoeba</taxon>
    </lineage>
</organism>
<dbReference type="InterPro" id="IPR014711">
    <property type="entry name" value="TopoI_cat_a-hlx-sub_euk"/>
</dbReference>
<keyword evidence="7 9" id="KW-0413">Isomerase</keyword>
<dbReference type="InterPro" id="IPR013499">
    <property type="entry name" value="TopoI_euk"/>
</dbReference>
<dbReference type="InterPro" id="IPR018521">
    <property type="entry name" value="TopoIB_AS"/>
</dbReference>
<dbReference type="InterPro" id="IPR013034">
    <property type="entry name" value="DNA_topo_DNA_db_N_dom1"/>
</dbReference>
<keyword evidence="5 9" id="KW-0799">Topoisomerase</keyword>
<dbReference type="InterPro" id="IPR001631">
    <property type="entry name" value="TopoI"/>
</dbReference>
<dbReference type="Gene3D" id="2.170.11.10">
    <property type="entry name" value="DNA Topoisomerase I, domain 2"/>
    <property type="match status" value="1"/>
</dbReference>
<dbReference type="InterPro" id="IPR036202">
    <property type="entry name" value="TopoI_DNA-bd_euk_N_sf"/>
</dbReference>
<dbReference type="PROSITE" id="PS52038">
    <property type="entry name" value="TOPO_IB_2"/>
    <property type="match status" value="1"/>
</dbReference>
<dbReference type="InterPro" id="IPR011010">
    <property type="entry name" value="DNA_brk_join_enz"/>
</dbReference>
<comment type="similarity">
    <text evidence="2 9">Belongs to the type IB topoisomerase family.</text>
</comment>